<proteinExistence type="predicted"/>
<name>E0U6Z3_GLOV7</name>
<keyword evidence="2" id="KW-1185">Reference proteome</keyword>
<dbReference type="RefSeq" id="WP_013324096.1">
    <property type="nucleotide sequence ID" value="NC_014501.1"/>
</dbReference>
<organism evidence="1 2">
    <name type="scientific">Gloeothece verrucosa (strain PCC 7822)</name>
    <name type="common">Cyanothece sp. (strain PCC 7822)</name>
    <dbReference type="NCBI Taxonomy" id="497965"/>
    <lineage>
        <taxon>Bacteria</taxon>
        <taxon>Bacillati</taxon>
        <taxon>Cyanobacteriota</taxon>
        <taxon>Cyanophyceae</taxon>
        <taxon>Oscillatoriophycideae</taxon>
        <taxon>Chroococcales</taxon>
        <taxon>Aphanothecaceae</taxon>
        <taxon>Gloeothece</taxon>
        <taxon>Gloeothece verrucosa</taxon>
    </lineage>
</organism>
<dbReference type="HOGENOM" id="CLU_3116997_0_0_3"/>
<dbReference type="KEGG" id="cyj:Cyan7822_4110"/>
<reference evidence="2" key="1">
    <citation type="journal article" date="2011" name="MBio">
        <title>Novel metabolic attributes of the genus Cyanothece, comprising a group of unicellular nitrogen-fixing Cyanobacteria.</title>
        <authorList>
            <person name="Bandyopadhyay A."/>
            <person name="Elvitigala T."/>
            <person name="Welsh E."/>
            <person name="Stockel J."/>
            <person name="Liberton M."/>
            <person name="Min H."/>
            <person name="Sherman L.A."/>
            <person name="Pakrasi H.B."/>
        </authorList>
    </citation>
    <scope>NUCLEOTIDE SEQUENCE [LARGE SCALE GENOMIC DNA]</scope>
    <source>
        <strain evidence="2">PCC 7822</strain>
    </source>
</reference>
<protein>
    <submittedName>
        <fullName evidence="1">Uncharacterized protein</fullName>
    </submittedName>
</protein>
<evidence type="ECO:0000313" key="2">
    <source>
        <dbReference type="Proteomes" id="UP000008206"/>
    </source>
</evidence>
<gene>
    <name evidence="1" type="ordered locus">Cyan7822_4110</name>
</gene>
<dbReference type="Proteomes" id="UP000008206">
    <property type="component" value="Chromosome"/>
</dbReference>
<dbReference type="AlphaFoldDB" id="E0U6Z3"/>
<evidence type="ECO:0000313" key="1">
    <source>
        <dbReference type="EMBL" id="ADN16030.1"/>
    </source>
</evidence>
<accession>E0U6Z3</accession>
<dbReference type="EMBL" id="CP002198">
    <property type="protein sequence ID" value="ADN16030.1"/>
    <property type="molecule type" value="Genomic_DNA"/>
</dbReference>
<dbReference type="STRING" id="497965.Cyan7822_4110"/>
<sequence length="50" mass="5376">MNNLTSFKGKVFKKSLTAVGSTEPPEVDPPGISDCARVLAVVDQPFSLKR</sequence>